<dbReference type="Proteomes" id="UP001501705">
    <property type="component" value="Unassembled WGS sequence"/>
</dbReference>
<feature type="region of interest" description="Disordered" evidence="1">
    <location>
        <begin position="116"/>
        <end position="165"/>
    </location>
</feature>
<dbReference type="EMBL" id="BAAAPH010000002">
    <property type="protein sequence ID" value="GAA1552286.1"/>
    <property type="molecule type" value="Genomic_DNA"/>
</dbReference>
<dbReference type="RefSeq" id="WP_344231801.1">
    <property type="nucleotide sequence ID" value="NZ_BAAAPH010000002.1"/>
</dbReference>
<reference evidence="2 3" key="1">
    <citation type="journal article" date="2019" name="Int. J. Syst. Evol. Microbiol.">
        <title>The Global Catalogue of Microorganisms (GCM) 10K type strain sequencing project: providing services to taxonomists for standard genome sequencing and annotation.</title>
        <authorList>
            <consortium name="The Broad Institute Genomics Platform"/>
            <consortium name="The Broad Institute Genome Sequencing Center for Infectious Disease"/>
            <person name="Wu L."/>
            <person name="Ma J."/>
        </authorList>
    </citation>
    <scope>NUCLEOTIDE SEQUENCE [LARGE SCALE GENOMIC DNA]</scope>
    <source>
        <strain evidence="2 3">JCM 15572</strain>
    </source>
</reference>
<evidence type="ECO:0000313" key="3">
    <source>
        <dbReference type="Proteomes" id="UP001501705"/>
    </source>
</evidence>
<organism evidence="2 3">
    <name type="scientific">Kribbella hippodromi</name>
    <dbReference type="NCBI Taxonomy" id="434347"/>
    <lineage>
        <taxon>Bacteria</taxon>
        <taxon>Bacillati</taxon>
        <taxon>Actinomycetota</taxon>
        <taxon>Actinomycetes</taxon>
        <taxon>Propionibacteriales</taxon>
        <taxon>Kribbellaceae</taxon>
        <taxon>Kribbella</taxon>
    </lineage>
</organism>
<gene>
    <name evidence="2" type="ORF">GCM10009804_06600</name>
</gene>
<comment type="caution">
    <text evidence="2">The sequence shown here is derived from an EMBL/GenBank/DDBJ whole genome shotgun (WGS) entry which is preliminary data.</text>
</comment>
<protein>
    <submittedName>
        <fullName evidence="2">Uncharacterized protein</fullName>
    </submittedName>
</protein>
<sequence length="165" mass="18058">MKTVEFGRAITGQELIDAVRKACEQTQTSVYHEKILNEDIMYLVGRQGWSDADNLLVTPDKTTAAIELGETYTSAVVVRHDRPVAGRMYNESRPYSRDDEIASVLAFSEQLTRVVGQQQEPALEKGLDPNALTGVPRPAQAPAASADRRWDGGSARGRADGSPTR</sequence>
<evidence type="ECO:0000313" key="2">
    <source>
        <dbReference type="EMBL" id="GAA1552286.1"/>
    </source>
</evidence>
<accession>A0ABN2C568</accession>
<evidence type="ECO:0000256" key="1">
    <source>
        <dbReference type="SAM" id="MobiDB-lite"/>
    </source>
</evidence>
<name>A0ABN2C568_9ACTN</name>
<proteinExistence type="predicted"/>
<keyword evidence="3" id="KW-1185">Reference proteome</keyword>